<reference evidence="2 3" key="1">
    <citation type="submission" date="2023-03" db="EMBL/GenBank/DDBJ databases">
        <title>Thalassotalea loyana LMG 22536T draft genome sequence.</title>
        <authorList>
            <person name="Sawabe T."/>
        </authorList>
    </citation>
    <scope>NUCLEOTIDE SEQUENCE [LARGE SCALE GENOMIC DNA]</scope>
    <source>
        <strain evidence="2 3">LMG 22536</strain>
    </source>
</reference>
<keyword evidence="3" id="KW-1185">Reference proteome</keyword>
<gene>
    <name evidence="2" type="ORF">tloyanaT_22400</name>
</gene>
<organism evidence="2 3">
    <name type="scientific">Thalassotalea loyana</name>
    <dbReference type="NCBI Taxonomy" id="280483"/>
    <lineage>
        <taxon>Bacteria</taxon>
        <taxon>Pseudomonadati</taxon>
        <taxon>Pseudomonadota</taxon>
        <taxon>Gammaproteobacteria</taxon>
        <taxon>Alteromonadales</taxon>
        <taxon>Colwelliaceae</taxon>
        <taxon>Thalassotalea</taxon>
    </lineage>
</organism>
<dbReference type="SUPFAM" id="SSF56935">
    <property type="entry name" value="Porins"/>
    <property type="match status" value="1"/>
</dbReference>
<evidence type="ECO:0000313" key="2">
    <source>
        <dbReference type="EMBL" id="GLX85988.1"/>
    </source>
</evidence>
<dbReference type="PROSITE" id="PS51257">
    <property type="entry name" value="PROKAR_LIPOPROTEIN"/>
    <property type="match status" value="1"/>
</dbReference>
<keyword evidence="1" id="KW-0732">Signal</keyword>
<dbReference type="EMBL" id="BSSV01000004">
    <property type="protein sequence ID" value="GLX85988.1"/>
    <property type="molecule type" value="Genomic_DNA"/>
</dbReference>
<dbReference type="Proteomes" id="UP001157134">
    <property type="component" value="Unassembled WGS sequence"/>
</dbReference>
<comment type="caution">
    <text evidence="2">The sequence shown here is derived from an EMBL/GenBank/DDBJ whole genome shotgun (WGS) entry which is preliminary data.</text>
</comment>
<feature type="signal peptide" evidence="1">
    <location>
        <begin position="1"/>
        <end position="23"/>
    </location>
</feature>
<evidence type="ECO:0000313" key="3">
    <source>
        <dbReference type="Proteomes" id="UP001157134"/>
    </source>
</evidence>
<sequence length="407" mass="45846">MHCSNKQLFTLWLGVIVSCSASAQKIDVGGFVSQGLVHTTANTFFDSKDETSYKMTEIGLQASYVTQENFRLSGQVIYRNWGDIESTYLDYLFIDYGLYSRPTVNLSLRIGRIKSDYGLYNATRDIPSARPSIFLPQSVYLDILRNSSTSYDGISFYGNVLAQYGTWNWAASYGINPVDDALTESIFGGALQGDFDTHKSTKLNLSWESPNGNWLLGLGFEDQQVDFKPVNAPNAPVIVSPGFIEYERYIFSSQYFAPNWDLTLEYIYLDSSSAGFEFFAPNLPVELQPQPQDLVRSTNVSDGGYVQYRYLLSEQLTLLLRYDVFFQDTDNRAGEITGAGGIIGQDFGAFAKDLTGGIKWQINERWIVQAEAHFVEGTGYISPWVDVIPTVEDKYWEMFALQASYSF</sequence>
<name>A0ABQ6HD26_9GAMM</name>
<protein>
    <recommendedName>
        <fullName evidence="4">Porin</fullName>
    </recommendedName>
</protein>
<feature type="chain" id="PRO_5047288171" description="Porin" evidence="1">
    <location>
        <begin position="24"/>
        <end position="407"/>
    </location>
</feature>
<evidence type="ECO:0000256" key="1">
    <source>
        <dbReference type="SAM" id="SignalP"/>
    </source>
</evidence>
<evidence type="ECO:0008006" key="4">
    <source>
        <dbReference type="Google" id="ProtNLM"/>
    </source>
</evidence>
<proteinExistence type="predicted"/>
<accession>A0ABQ6HD26</accession>
<dbReference type="RefSeq" id="WP_284298571.1">
    <property type="nucleotide sequence ID" value="NZ_BSSV01000004.1"/>
</dbReference>